<dbReference type="EC" id="2.1.1.33" evidence="2"/>
<evidence type="ECO:0000256" key="3">
    <source>
        <dbReference type="ARBA" id="ARBA00022603"/>
    </source>
</evidence>
<accession>A0A915DT42</accession>
<evidence type="ECO:0000313" key="8">
    <source>
        <dbReference type="WBParaSite" id="jg2288"/>
    </source>
</evidence>
<protein>
    <recommendedName>
        <fullName evidence="2">tRNA (guanine(46)-N(7))-methyltransferase</fullName>
        <ecNumber evidence="2">2.1.1.33</ecNumber>
    </recommendedName>
</protein>
<dbReference type="Proteomes" id="UP000887574">
    <property type="component" value="Unplaced"/>
</dbReference>
<dbReference type="InterPro" id="IPR029063">
    <property type="entry name" value="SAM-dependent_MTases_sf"/>
</dbReference>
<proteinExistence type="predicted"/>
<dbReference type="GO" id="GO:0008176">
    <property type="term" value="F:tRNA (guanine(46)-N7)-methyltransferase activity"/>
    <property type="evidence" value="ECO:0007669"/>
    <property type="project" value="UniProtKB-EC"/>
</dbReference>
<dbReference type="AlphaFoldDB" id="A0A915DT42"/>
<organism evidence="7 8">
    <name type="scientific">Ditylenchus dipsaci</name>
    <dbReference type="NCBI Taxonomy" id="166011"/>
    <lineage>
        <taxon>Eukaryota</taxon>
        <taxon>Metazoa</taxon>
        <taxon>Ecdysozoa</taxon>
        <taxon>Nematoda</taxon>
        <taxon>Chromadorea</taxon>
        <taxon>Rhabditida</taxon>
        <taxon>Tylenchina</taxon>
        <taxon>Tylenchomorpha</taxon>
        <taxon>Sphaerularioidea</taxon>
        <taxon>Anguinidae</taxon>
        <taxon>Anguininae</taxon>
        <taxon>Ditylenchus</taxon>
    </lineage>
</organism>
<evidence type="ECO:0000256" key="1">
    <source>
        <dbReference type="ARBA" id="ARBA00000142"/>
    </source>
</evidence>
<comment type="catalytic activity">
    <reaction evidence="1">
        <text>guanosine(46) in tRNA + S-adenosyl-L-methionine = N(7)-methylguanosine(46) in tRNA + S-adenosyl-L-homocysteine</text>
        <dbReference type="Rhea" id="RHEA:42708"/>
        <dbReference type="Rhea" id="RHEA-COMP:10188"/>
        <dbReference type="Rhea" id="RHEA-COMP:10189"/>
        <dbReference type="ChEBI" id="CHEBI:57856"/>
        <dbReference type="ChEBI" id="CHEBI:59789"/>
        <dbReference type="ChEBI" id="CHEBI:74269"/>
        <dbReference type="ChEBI" id="CHEBI:74480"/>
        <dbReference type="EC" id="2.1.1.33"/>
    </reaction>
</comment>
<dbReference type="WBParaSite" id="jg2288">
    <property type="protein sequence ID" value="jg2288"/>
    <property type="gene ID" value="jg2288"/>
</dbReference>
<dbReference type="PANTHER" id="PTHR23417:SF16">
    <property type="entry name" value="TRNA (GUANINE-N(7)-)-METHYLTRANSFERASE"/>
    <property type="match status" value="1"/>
</dbReference>
<sequence>MIAEMNTKVTSTEIEKSSKIIPQLPQKKFYRQRAHANPHSDHDIAYPTSPKDMNWGELFGPSAQNKTVEFADIGCGYGGLLMKLSPVSRCVHGWNGNSCESLGLCTR</sequence>
<dbReference type="InterPro" id="IPR003358">
    <property type="entry name" value="tRNA_(Gua-N-7)_MeTrfase_Trmb"/>
</dbReference>
<dbReference type="GO" id="GO:0043527">
    <property type="term" value="C:tRNA methyltransferase complex"/>
    <property type="evidence" value="ECO:0007669"/>
    <property type="project" value="TreeGrafter"/>
</dbReference>
<name>A0A915DT42_9BILA</name>
<keyword evidence="5" id="KW-0949">S-adenosyl-L-methionine</keyword>
<evidence type="ECO:0000256" key="2">
    <source>
        <dbReference type="ARBA" id="ARBA00011977"/>
    </source>
</evidence>
<evidence type="ECO:0000313" key="7">
    <source>
        <dbReference type="Proteomes" id="UP000887574"/>
    </source>
</evidence>
<keyword evidence="6" id="KW-0819">tRNA processing</keyword>
<dbReference type="PANTHER" id="PTHR23417">
    <property type="entry name" value="3-DEOXY-D-MANNO-OCTULOSONIC-ACID TRANSFERASE/TRNA GUANINE-N 7 - -METHYLTRANSFERASE"/>
    <property type="match status" value="1"/>
</dbReference>
<evidence type="ECO:0000256" key="6">
    <source>
        <dbReference type="ARBA" id="ARBA00022694"/>
    </source>
</evidence>
<dbReference type="Gene3D" id="3.40.50.150">
    <property type="entry name" value="Vaccinia Virus protein VP39"/>
    <property type="match status" value="1"/>
</dbReference>
<evidence type="ECO:0000256" key="5">
    <source>
        <dbReference type="ARBA" id="ARBA00022691"/>
    </source>
</evidence>
<keyword evidence="4" id="KW-0808">Transferase</keyword>
<keyword evidence="7" id="KW-1185">Reference proteome</keyword>
<reference evidence="8" key="1">
    <citation type="submission" date="2022-11" db="UniProtKB">
        <authorList>
            <consortium name="WormBaseParasite"/>
        </authorList>
    </citation>
    <scope>IDENTIFICATION</scope>
</reference>
<evidence type="ECO:0000256" key="4">
    <source>
        <dbReference type="ARBA" id="ARBA00022679"/>
    </source>
</evidence>
<keyword evidence="3" id="KW-0489">Methyltransferase</keyword>